<keyword evidence="3" id="KW-1185">Reference proteome</keyword>
<accession>A0ABR1FNY2</accession>
<gene>
    <name evidence="2" type="ORF">SO694_00193016</name>
</gene>
<evidence type="ECO:0000256" key="1">
    <source>
        <dbReference type="SAM" id="MobiDB-lite"/>
    </source>
</evidence>
<name>A0ABR1FNY2_AURAN</name>
<reference evidence="2 3" key="1">
    <citation type="submission" date="2024-03" db="EMBL/GenBank/DDBJ databases">
        <title>Aureococcus anophagefferens CCMP1851 and Kratosvirus quantuckense: Draft genome of a second virus-susceptible host strain in the model system.</title>
        <authorList>
            <person name="Chase E."/>
            <person name="Truchon A.R."/>
            <person name="Schepens W."/>
            <person name="Wilhelm S.W."/>
        </authorList>
    </citation>
    <scope>NUCLEOTIDE SEQUENCE [LARGE SCALE GENOMIC DNA]</scope>
    <source>
        <strain evidence="2 3">CCMP1851</strain>
    </source>
</reference>
<sequence>MLRQRGAVPGADAAAAGPLTRPPTARATRTSSLAERRAHIASDWADGAVSRAREASGGARQAEHDDARAWASLAPRRPRAGRRRHGHPRRGRAPGEDAAAAGAAPERQRTASDGAEATDGDPRSKTRAARASHDRDARAPRAPRGRAPRRRGGAGGGAEPYHGAVLDADERARIAPACAWISRARRAARLFDDRVARMRRDEAAGATCRPGGDAACALRCSYGGAIVDQALGPCPG</sequence>
<dbReference type="EMBL" id="JBBJCI010000318">
    <property type="protein sequence ID" value="KAK7234604.1"/>
    <property type="molecule type" value="Genomic_DNA"/>
</dbReference>
<comment type="caution">
    <text evidence="2">The sequence shown here is derived from an EMBL/GenBank/DDBJ whole genome shotgun (WGS) entry which is preliminary data.</text>
</comment>
<evidence type="ECO:0000313" key="2">
    <source>
        <dbReference type="EMBL" id="KAK7234604.1"/>
    </source>
</evidence>
<feature type="region of interest" description="Disordered" evidence="1">
    <location>
        <begin position="1"/>
        <end position="161"/>
    </location>
</feature>
<dbReference type="Proteomes" id="UP001363151">
    <property type="component" value="Unassembled WGS sequence"/>
</dbReference>
<protein>
    <submittedName>
        <fullName evidence="2">Uncharacterized protein</fullName>
    </submittedName>
</protein>
<proteinExistence type="predicted"/>
<evidence type="ECO:0000313" key="3">
    <source>
        <dbReference type="Proteomes" id="UP001363151"/>
    </source>
</evidence>
<organism evidence="2 3">
    <name type="scientific">Aureococcus anophagefferens</name>
    <name type="common">Harmful bloom alga</name>
    <dbReference type="NCBI Taxonomy" id="44056"/>
    <lineage>
        <taxon>Eukaryota</taxon>
        <taxon>Sar</taxon>
        <taxon>Stramenopiles</taxon>
        <taxon>Ochrophyta</taxon>
        <taxon>Pelagophyceae</taxon>
        <taxon>Pelagomonadales</taxon>
        <taxon>Pelagomonadaceae</taxon>
        <taxon>Aureococcus</taxon>
    </lineage>
</organism>
<feature type="compositionally biased region" description="Basic residues" evidence="1">
    <location>
        <begin position="141"/>
        <end position="152"/>
    </location>
</feature>
<feature type="compositionally biased region" description="Basic residues" evidence="1">
    <location>
        <begin position="76"/>
        <end position="92"/>
    </location>
</feature>
<feature type="compositionally biased region" description="Low complexity" evidence="1">
    <location>
        <begin position="1"/>
        <end position="30"/>
    </location>
</feature>
<feature type="compositionally biased region" description="Low complexity" evidence="1">
    <location>
        <begin position="96"/>
        <end position="105"/>
    </location>
</feature>